<dbReference type="PANTHER" id="PTHR40980:SF4">
    <property type="entry name" value="TONB-DEPENDENT RECEPTOR-LIKE BETA-BARREL DOMAIN-CONTAINING PROTEIN"/>
    <property type="match status" value="1"/>
</dbReference>
<dbReference type="SUPFAM" id="SSF49464">
    <property type="entry name" value="Carboxypeptidase regulatory domain-like"/>
    <property type="match status" value="1"/>
</dbReference>
<evidence type="ECO:0000313" key="6">
    <source>
        <dbReference type="Proteomes" id="UP000323866"/>
    </source>
</evidence>
<accession>A0A5M8QMK1</accession>
<dbReference type="GO" id="GO:0009279">
    <property type="term" value="C:cell outer membrane"/>
    <property type="evidence" value="ECO:0007669"/>
    <property type="project" value="UniProtKB-SubCell"/>
</dbReference>
<dbReference type="AlphaFoldDB" id="A0A5M8QMK1"/>
<dbReference type="SUPFAM" id="SSF56935">
    <property type="entry name" value="Porins"/>
    <property type="match status" value="1"/>
</dbReference>
<dbReference type="InterPro" id="IPR041700">
    <property type="entry name" value="OMP_b-brl_3"/>
</dbReference>
<dbReference type="Proteomes" id="UP000323866">
    <property type="component" value="Unassembled WGS sequence"/>
</dbReference>
<dbReference type="Pfam" id="PF13620">
    <property type="entry name" value="CarboxypepD_reg"/>
    <property type="match status" value="1"/>
</dbReference>
<dbReference type="Gene3D" id="2.40.170.20">
    <property type="entry name" value="TonB-dependent receptor, beta-barrel domain"/>
    <property type="match status" value="1"/>
</dbReference>
<dbReference type="Pfam" id="PF14905">
    <property type="entry name" value="OMP_b-brl_3"/>
    <property type="match status" value="1"/>
</dbReference>
<keyword evidence="3" id="KW-0998">Cell outer membrane</keyword>
<evidence type="ECO:0000256" key="2">
    <source>
        <dbReference type="ARBA" id="ARBA00023136"/>
    </source>
</evidence>
<comment type="subcellular location">
    <subcellularLocation>
        <location evidence="1">Cell outer membrane</location>
    </subcellularLocation>
</comment>
<evidence type="ECO:0000259" key="4">
    <source>
        <dbReference type="Pfam" id="PF14905"/>
    </source>
</evidence>
<evidence type="ECO:0000313" key="5">
    <source>
        <dbReference type="EMBL" id="KAA6437447.1"/>
    </source>
</evidence>
<dbReference type="InterPro" id="IPR008969">
    <property type="entry name" value="CarboxyPept-like_regulatory"/>
</dbReference>
<feature type="domain" description="Outer membrane protein beta-barrel" evidence="4">
    <location>
        <begin position="405"/>
        <end position="807"/>
    </location>
</feature>
<dbReference type="PANTHER" id="PTHR40980">
    <property type="entry name" value="PLUG DOMAIN-CONTAINING PROTEIN"/>
    <property type="match status" value="1"/>
</dbReference>
<reference evidence="5 6" key="2">
    <citation type="submission" date="2019-09" db="EMBL/GenBank/DDBJ databases">
        <title>A bacterium isolated from glacier soil.</title>
        <authorList>
            <person name="Liu Q."/>
        </authorList>
    </citation>
    <scope>NUCLEOTIDE SEQUENCE [LARGE SCALE GENOMIC DNA]</scope>
    <source>
        <strain evidence="5 6">MDT1-10-3</strain>
    </source>
</reference>
<keyword evidence="2" id="KW-0472">Membrane</keyword>
<dbReference type="Gene3D" id="2.60.40.1120">
    <property type="entry name" value="Carboxypeptidase-like, regulatory domain"/>
    <property type="match status" value="1"/>
</dbReference>
<proteinExistence type="predicted"/>
<organism evidence="5 6">
    <name type="scientific">Rufibacter glacialis</name>
    <dbReference type="NCBI Taxonomy" id="1259555"/>
    <lineage>
        <taxon>Bacteria</taxon>
        <taxon>Pseudomonadati</taxon>
        <taxon>Bacteroidota</taxon>
        <taxon>Cytophagia</taxon>
        <taxon>Cytophagales</taxon>
        <taxon>Hymenobacteraceae</taxon>
        <taxon>Rufibacter</taxon>
    </lineage>
</organism>
<dbReference type="EMBL" id="VKKZ01000010">
    <property type="protein sequence ID" value="KAA6437447.1"/>
    <property type="molecule type" value="Genomic_DNA"/>
</dbReference>
<dbReference type="InterPro" id="IPR037066">
    <property type="entry name" value="Plug_dom_sf"/>
</dbReference>
<name>A0A5M8QMK1_9BACT</name>
<evidence type="ECO:0000256" key="3">
    <source>
        <dbReference type="ARBA" id="ARBA00023237"/>
    </source>
</evidence>
<dbReference type="Gene3D" id="2.170.130.10">
    <property type="entry name" value="TonB-dependent receptor, plug domain"/>
    <property type="match status" value="1"/>
</dbReference>
<dbReference type="OrthoDB" id="905812at2"/>
<protein>
    <submittedName>
        <fullName evidence="5">Outer membrane beta-barrel protein</fullName>
    </submittedName>
</protein>
<evidence type="ECO:0000256" key="1">
    <source>
        <dbReference type="ARBA" id="ARBA00004442"/>
    </source>
</evidence>
<dbReference type="InterPro" id="IPR036942">
    <property type="entry name" value="Beta-barrel_TonB_sf"/>
</dbReference>
<comment type="caution">
    <text evidence="5">The sequence shown here is derived from an EMBL/GenBank/DDBJ whole genome shotgun (WGS) entry which is preliminary data.</text>
</comment>
<gene>
    <name evidence="5" type="ORF">FOE74_02795</name>
</gene>
<reference evidence="5 6" key="1">
    <citation type="submission" date="2019-07" db="EMBL/GenBank/DDBJ databases">
        <authorList>
            <person name="Qu J.-H."/>
        </authorList>
    </citation>
    <scope>NUCLEOTIDE SEQUENCE [LARGE SCALE GENOMIC DNA]</scope>
    <source>
        <strain evidence="5 6">MDT1-10-3</strain>
    </source>
</reference>
<sequence length="832" mass="93485">MGWDNFISAESNSPHFWGICKPNTKPMPQTATLRSLTLSLFCFLLALPSLAQTGTTVKGTVRTAQNQPLGYATVLLLALPDSSIAYSQMTDEAGAYTFEKVASGRYVVKASRIDFNPVNTVVQVGTQPVQVPLLQATEKATALKEVVVQGQRPLLEQQADRLIMNVDKLNTAGENSLEILKNAPGVRLDKDDNIVFRGSSSVNVMINGKMTYMSGAELSRYLKSLPASALTKVELIANPPASYDAAGTAGIINLVLKRELAKGMNGTVSVGTGYGAYEKVWAGINLNYNLGKFSFYTRLNTGHNNSYNRLTMERTIRDSLYRSENYWHPVTKSVNVVAGGDWFIQKKHTVGLMVKGYTAPENTLTTSQTVQYDIPGNAIGHVHMRNPRTGASSNYSLNANYKFDIDTTGRSLTVDADLVQYQNGTDEQFTNQYQAHAIVHGRTLEELQSFTEAAVRIYALKADYVHPLAQNWKLETGWKSSWVRTEAAIRFEQQQEGTWQNDPRRTNQFLYDENINAAYLSLNKKISKALSLKAGLRAEQTLSEGTSATMENGEPRHYWQLFPSVFASYSPQEDHQFSASYSRRISRPSYRSLNPFTFYSDPYTGIRGNPFLQPSLSNLVMFSYTFKNFQLLSISYLEQKDFVMEVPLQNDQTKETVSTPQNLARATALGFSSGGTLPVRKWWSANVQVQGRLNKISTPVQGAQYNQRQFAWDLSNDNNFTLPKDYSVQLTAYYNSPSVSGLFQNRASYQMTIGAKKTLMKGKATLSLRLNDIFDTARFRAYLRYANVDMYWQNEWESRRLNLTFDYRFGNIKIKAARSRRTGTSEEENRVN</sequence>